<feature type="transmembrane region" description="Helical" evidence="10">
    <location>
        <begin position="91"/>
        <end position="115"/>
    </location>
</feature>
<dbReference type="NCBIfam" id="TIGR00797">
    <property type="entry name" value="matE"/>
    <property type="match status" value="1"/>
</dbReference>
<dbReference type="Proteomes" id="UP001500604">
    <property type="component" value="Unassembled WGS sequence"/>
</dbReference>
<evidence type="ECO:0000256" key="7">
    <source>
        <dbReference type="ARBA" id="ARBA00022989"/>
    </source>
</evidence>
<evidence type="ECO:0000256" key="1">
    <source>
        <dbReference type="ARBA" id="ARBA00004429"/>
    </source>
</evidence>
<evidence type="ECO:0000313" key="12">
    <source>
        <dbReference type="Proteomes" id="UP001500604"/>
    </source>
</evidence>
<dbReference type="PIRSF" id="PIRSF006603">
    <property type="entry name" value="DinF"/>
    <property type="match status" value="1"/>
</dbReference>
<sequence>MASINLRTDPIGSSFLHYLLPAVSGMVVKSLYVMVDTIMVGRGVGPDALAALALTIPFFALFLALSLMIGVGGSALMSIRFGRGDYAEGQALFSQSMLLTLIVSTLLVATGLYWLDDLVLITGASGALFEMTRDYLGIMLMFFVVYSLGWVMSCFVRNDTNPRLAMVALVASALTNLVLDYLFIFVFHWGVQGAALATGISQMVLFGGVLLHFFSGKGVLRLKMPELRFDHMPKIISTGLPTFFIESTVGVSTLVFNWVLIRTGGDLYVTAYSIVINVAVLVLFILMGIGQACQPIISFNHGASASERVRQTLMLGIKTAIAVGVSALLLATFASDWLVSLFVAGNPALSELAGFAMPLYFLAFPCMAVNLLIASLFQAIEHPMTATVLSLVRGFGFVVLGLMILPALFPEAGVWLAVPFAEVMTMIGSLYLYLRYRQQTGESVPHPTGRLHNV</sequence>
<dbReference type="InterPro" id="IPR051327">
    <property type="entry name" value="MATE_MepA_subfamily"/>
</dbReference>
<feature type="transmembrane region" description="Helical" evidence="10">
    <location>
        <begin position="15"/>
        <end position="35"/>
    </location>
</feature>
<organism evidence="11 12">
    <name type="scientific">Kistimonas scapharcae</name>
    <dbReference type="NCBI Taxonomy" id="1036133"/>
    <lineage>
        <taxon>Bacteria</taxon>
        <taxon>Pseudomonadati</taxon>
        <taxon>Pseudomonadota</taxon>
        <taxon>Gammaproteobacteria</taxon>
        <taxon>Oceanospirillales</taxon>
        <taxon>Endozoicomonadaceae</taxon>
        <taxon>Kistimonas</taxon>
    </lineage>
</organism>
<dbReference type="CDD" id="cd13143">
    <property type="entry name" value="MATE_MepA_like"/>
    <property type="match status" value="1"/>
</dbReference>
<evidence type="ECO:0000313" key="11">
    <source>
        <dbReference type="EMBL" id="GAA4649858.1"/>
    </source>
</evidence>
<dbReference type="InterPro" id="IPR045070">
    <property type="entry name" value="MATE_MepA-like"/>
</dbReference>
<accession>A0ABP8V0X2</accession>
<keyword evidence="4" id="KW-0813">Transport</keyword>
<dbReference type="EMBL" id="BAABFL010000324">
    <property type="protein sequence ID" value="GAA4649858.1"/>
    <property type="molecule type" value="Genomic_DNA"/>
</dbReference>
<feature type="transmembrane region" description="Helical" evidence="10">
    <location>
        <begin position="55"/>
        <end position="79"/>
    </location>
</feature>
<keyword evidence="8 10" id="KW-0472">Membrane</keyword>
<dbReference type="Pfam" id="PF01554">
    <property type="entry name" value="MatE"/>
    <property type="match status" value="2"/>
</dbReference>
<keyword evidence="6 10" id="KW-0812">Transmembrane</keyword>
<dbReference type="RefSeq" id="WP_345195871.1">
    <property type="nucleotide sequence ID" value="NZ_BAABFL010000324.1"/>
</dbReference>
<dbReference type="InterPro" id="IPR048279">
    <property type="entry name" value="MdtK-like"/>
</dbReference>
<feature type="transmembrane region" description="Helical" evidence="10">
    <location>
        <begin position="164"/>
        <end position="187"/>
    </location>
</feature>
<name>A0ABP8V0X2_9GAMM</name>
<evidence type="ECO:0000256" key="3">
    <source>
        <dbReference type="ARBA" id="ARBA00022106"/>
    </source>
</evidence>
<protein>
    <recommendedName>
        <fullName evidence="3">Multidrug export protein MepA</fullName>
    </recommendedName>
</protein>
<dbReference type="InterPro" id="IPR002528">
    <property type="entry name" value="MATE_fam"/>
</dbReference>
<evidence type="ECO:0000256" key="2">
    <source>
        <dbReference type="ARBA" id="ARBA00008417"/>
    </source>
</evidence>
<proteinExistence type="inferred from homology"/>
<gene>
    <name evidence="11" type="ORF">GCM10023116_21390</name>
</gene>
<dbReference type="PANTHER" id="PTHR43823:SF4">
    <property type="entry name" value="SPORULATION PROTEIN YKVU"/>
    <property type="match status" value="1"/>
</dbReference>
<feature type="transmembrane region" description="Helical" evidence="10">
    <location>
        <begin position="415"/>
        <end position="434"/>
    </location>
</feature>
<evidence type="ECO:0000256" key="9">
    <source>
        <dbReference type="ARBA" id="ARBA00023251"/>
    </source>
</evidence>
<feature type="transmembrane region" description="Helical" evidence="10">
    <location>
        <begin position="355"/>
        <end position="377"/>
    </location>
</feature>
<feature type="transmembrane region" description="Helical" evidence="10">
    <location>
        <begin position="389"/>
        <end position="409"/>
    </location>
</feature>
<feature type="transmembrane region" description="Helical" evidence="10">
    <location>
        <begin position="193"/>
        <end position="214"/>
    </location>
</feature>
<dbReference type="PANTHER" id="PTHR43823">
    <property type="entry name" value="SPORULATION PROTEIN YKVU"/>
    <property type="match status" value="1"/>
</dbReference>
<comment type="caution">
    <text evidence="11">The sequence shown here is derived from an EMBL/GenBank/DDBJ whole genome shotgun (WGS) entry which is preliminary data.</text>
</comment>
<feature type="transmembrane region" description="Helical" evidence="10">
    <location>
        <begin position="313"/>
        <end position="335"/>
    </location>
</feature>
<keyword evidence="7 10" id="KW-1133">Transmembrane helix</keyword>
<reference evidence="12" key="1">
    <citation type="journal article" date="2019" name="Int. J. Syst. Evol. Microbiol.">
        <title>The Global Catalogue of Microorganisms (GCM) 10K type strain sequencing project: providing services to taxonomists for standard genome sequencing and annotation.</title>
        <authorList>
            <consortium name="The Broad Institute Genomics Platform"/>
            <consortium name="The Broad Institute Genome Sequencing Center for Infectious Disease"/>
            <person name="Wu L."/>
            <person name="Ma J."/>
        </authorList>
    </citation>
    <scope>NUCLEOTIDE SEQUENCE [LARGE SCALE GENOMIC DNA]</scope>
    <source>
        <strain evidence="12">JCM 17805</strain>
    </source>
</reference>
<feature type="transmembrane region" description="Helical" evidence="10">
    <location>
        <begin position="267"/>
        <end position="292"/>
    </location>
</feature>
<comment type="subcellular location">
    <subcellularLocation>
        <location evidence="1">Cell inner membrane</location>
        <topology evidence="1">Multi-pass membrane protein</topology>
    </subcellularLocation>
</comment>
<evidence type="ECO:0000256" key="5">
    <source>
        <dbReference type="ARBA" id="ARBA00022475"/>
    </source>
</evidence>
<evidence type="ECO:0000256" key="8">
    <source>
        <dbReference type="ARBA" id="ARBA00023136"/>
    </source>
</evidence>
<evidence type="ECO:0000256" key="6">
    <source>
        <dbReference type="ARBA" id="ARBA00022692"/>
    </source>
</evidence>
<feature type="transmembrane region" description="Helical" evidence="10">
    <location>
        <begin position="235"/>
        <end position="261"/>
    </location>
</feature>
<keyword evidence="5" id="KW-1003">Cell membrane</keyword>
<keyword evidence="9" id="KW-0046">Antibiotic resistance</keyword>
<evidence type="ECO:0000256" key="10">
    <source>
        <dbReference type="SAM" id="Phobius"/>
    </source>
</evidence>
<keyword evidence="12" id="KW-1185">Reference proteome</keyword>
<evidence type="ECO:0000256" key="4">
    <source>
        <dbReference type="ARBA" id="ARBA00022448"/>
    </source>
</evidence>
<comment type="similarity">
    <text evidence="2">Belongs to the multi antimicrobial extrusion (MATE) (TC 2.A.66.1) family. MepA subfamily.</text>
</comment>
<feature type="transmembrane region" description="Helical" evidence="10">
    <location>
        <begin position="135"/>
        <end position="152"/>
    </location>
</feature>